<dbReference type="AlphaFoldDB" id="V3ZQE4"/>
<dbReference type="PANTHER" id="PTHR31353">
    <property type="entry name" value="FAM98"/>
    <property type="match status" value="1"/>
</dbReference>
<sequence length="351" mass="39291">MENDILDSLEDLGYTGEVLEGNALNAAVEDGQVTAAFTQIVEWVTLQIKQFCQLEETINAISTYESDAQNFLMELSSFLRELGGCPYKVFMEGSVKDRLQSRQDKLKLLDYLIGELSAIKIVANKNPSLLKQKNVENGQVSKEPSESETAGVLKAMLIALSFPKPPENITAFQLFSKLEGKVKELMSQNPELFGEALLKARLSEQQWKDVLEVNRILTEEYRVRREMLLKRVDVTIQSFKWSEKAKRNENKIAEVYQPIRQKLSSKSKIDVADILAARDDLTRLQKTSSGEARERTKCAINRVLIGKVPDRGGRAFELEPPPPEMPAFMKRVDAPQGGGRGGRGGERGGGR</sequence>
<dbReference type="InterPro" id="IPR018797">
    <property type="entry name" value="FAM98"/>
</dbReference>
<evidence type="ECO:0008006" key="5">
    <source>
        <dbReference type="Google" id="ProtNLM"/>
    </source>
</evidence>
<evidence type="ECO:0000313" key="4">
    <source>
        <dbReference type="Proteomes" id="UP000030746"/>
    </source>
</evidence>
<dbReference type="EMBL" id="KB201891">
    <property type="protein sequence ID" value="ESO93618.1"/>
    <property type="molecule type" value="Genomic_DNA"/>
</dbReference>
<reference evidence="3 4" key="1">
    <citation type="journal article" date="2013" name="Nature">
        <title>Insights into bilaterian evolution from three spiralian genomes.</title>
        <authorList>
            <person name="Simakov O."/>
            <person name="Marletaz F."/>
            <person name="Cho S.J."/>
            <person name="Edsinger-Gonzales E."/>
            <person name="Havlak P."/>
            <person name="Hellsten U."/>
            <person name="Kuo D.H."/>
            <person name="Larsson T."/>
            <person name="Lv J."/>
            <person name="Arendt D."/>
            <person name="Savage R."/>
            <person name="Osoegawa K."/>
            <person name="de Jong P."/>
            <person name="Grimwood J."/>
            <person name="Chapman J.A."/>
            <person name="Shapiro H."/>
            <person name="Aerts A."/>
            <person name="Otillar R.P."/>
            <person name="Terry A.Y."/>
            <person name="Boore J.L."/>
            <person name="Grigoriev I.V."/>
            <person name="Lindberg D.R."/>
            <person name="Seaver E.C."/>
            <person name="Weisblat D.A."/>
            <person name="Putnam N.H."/>
            <person name="Rokhsar D.S."/>
        </authorList>
    </citation>
    <scope>NUCLEOTIDE SEQUENCE [LARGE SCALE GENOMIC DNA]</scope>
</reference>
<proteinExistence type="inferred from homology"/>
<dbReference type="GeneID" id="20231691"/>
<dbReference type="STRING" id="225164.V3ZQE4"/>
<dbReference type="CTD" id="20231691"/>
<evidence type="ECO:0000313" key="3">
    <source>
        <dbReference type="EMBL" id="ESO93618.1"/>
    </source>
</evidence>
<comment type="similarity">
    <text evidence="1">Belongs to the FAM98 family.</text>
</comment>
<dbReference type="OrthoDB" id="512356at2759"/>
<dbReference type="GO" id="GO:0072669">
    <property type="term" value="C:tRNA-splicing ligase complex"/>
    <property type="evidence" value="ECO:0007669"/>
    <property type="project" value="TreeGrafter"/>
</dbReference>
<name>V3ZQE4_LOTGI</name>
<accession>V3ZQE4</accession>
<dbReference type="HOGENOM" id="CLU_038408_1_0_1"/>
<dbReference type="Proteomes" id="UP000030746">
    <property type="component" value="Unassembled WGS sequence"/>
</dbReference>
<dbReference type="PANTHER" id="PTHR31353:SF1">
    <property type="entry name" value="PROTEIN FAM98B"/>
    <property type="match status" value="1"/>
</dbReference>
<dbReference type="OMA" id="TEKQWFA"/>
<dbReference type="RefSeq" id="XP_009055811.1">
    <property type="nucleotide sequence ID" value="XM_009057563.1"/>
</dbReference>
<organism evidence="3 4">
    <name type="scientific">Lottia gigantea</name>
    <name type="common">Giant owl limpet</name>
    <dbReference type="NCBI Taxonomy" id="225164"/>
    <lineage>
        <taxon>Eukaryota</taxon>
        <taxon>Metazoa</taxon>
        <taxon>Spiralia</taxon>
        <taxon>Lophotrochozoa</taxon>
        <taxon>Mollusca</taxon>
        <taxon>Gastropoda</taxon>
        <taxon>Patellogastropoda</taxon>
        <taxon>Lottioidea</taxon>
        <taxon>Lottiidae</taxon>
        <taxon>Lottia</taxon>
    </lineage>
</organism>
<feature type="region of interest" description="Disordered" evidence="2">
    <location>
        <begin position="312"/>
        <end position="351"/>
    </location>
</feature>
<keyword evidence="4" id="KW-1185">Reference proteome</keyword>
<evidence type="ECO:0000256" key="1">
    <source>
        <dbReference type="ARBA" id="ARBA00007218"/>
    </source>
</evidence>
<evidence type="ECO:0000256" key="2">
    <source>
        <dbReference type="SAM" id="MobiDB-lite"/>
    </source>
</evidence>
<protein>
    <recommendedName>
        <fullName evidence="5">Protein FAM98A</fullName>
    </recommendedName>
</protein>
<dbReference type="Pfam" id="PF10239">
    <property type="entry name" value="DUF2465"/>
    <property type="match status" value="1"/>
</dbReference>
<feature type="non-terminal residue" evidence="3">
    <location>
        <position position="351"/>
    </location>
</feature>
<dbReference type="KEGG" id="lgi:LOTGIDRAFT_119041"/>
<gene>
    <name evidence="3" type="ORF">LOTGIDRAFT_119041</name>
</gene>